<dbReference type="InterPro" id="IPR033248">
    <property type="entry name" value="Transketolase_C"/>
</dbReference>
<evidence type="ECO:0000256" key="2">
    <source>
        <dbReference type="ARBA" id="ARBA00007131"/>
    </source>
</evidence>
<dbReference type="SUPFAM" id="SSF52518">
    <property type="entry name" value="Thiamin diphosphate-binding fold (THDP-binding)"/>
    <property type="match status" value="1"/>
</dbReference>
<comment type="similarity">
    <text evidence="2">Belongs to the transketolase family.</text>
</comment>
<dbReference type="InterPro" id="IPR005475">
    <property type="entry name" value="Transketolase-like_Pyr-bd"/>
</dbReference>
<reference evidence="5" key="1">
    <citation type="journal article" date="2005" name="Environ. Microbiol.">
        <title>Genetic and functional properties of uncultivated thermophilic crenarchaeotes from a subsurface gold mine as revealed by analysis of genome fragments.</title>
        <authorList>
            <person name="Nunoura T."/>
            <person name="Hirayama H."/>
            <person name="Takami H."/>
            <person name="Oida H."/>
            <person name="Nishi S."/>
            <person name="Shimamura S."/>
            <person name="Suzuki Y."/>
            <person name="Inagaki F."/>
            <person name="Takai K."/>
            <person name="Nealson K.H."/>
            <person name="Horikoshi K."/>
        </authorList>
    </citation>
    <scope>NUCLEOTIDE SEQUENCE</scope>
</reference>
<dbReference type="InterPro" id="IPR051157">
    <property type="entry name" value="PDH/Transketolase"/>
</dbReference>
<dbReference type="Gene3D" id="3.40.50.920">
    <property type="match status" value="1"/>
</dbReference>
<dbReference type="AlphaFoldDB" id="H5ST77"/>
<dbReference type="PANTHER" id="PTHR43825:SF1">
    <property type="entry name" value="TRANSKETOLASE-LIKE PYRIMIDINE-BINDING DOMAIN-CONTAINING PROTEIN"/>
    <property type="match status" value="1"/>
</dbReference>
<dbReference type="PANTHER" id="PTHR43825">
    <property type="entry name" value="PYRUVATE DEHYDROGENASE E1 COMPONENT"/>
    <property type="match status" value="1"/>
</dbReference>
<dbReference type="SMART" id="SM00861">
    <property type="entry name" value="Transket_pyr"/>
    <property type="match status" value="1"/>
</dbReference>
<evidence type="ECO:0000256" key="1">
    <source>
        <dbReference type="ARBA" id="ARBA00001964"/>
    </source>
</evidence>
<sequence length="329" mass="35662">MSTKTPPPTPPRHGEGSVRLLETRNAFGEALLELAAQDRDIVGLTADLPGSTRLSWFKEKFPERFFDFGVAEANMMSAAAGLALSGKKPFVSTFAIFVEKAFEQIRQTIAYNNLPVKIIATHGGITVGEDGASHQTVEDIAVMRALPNMTVIVPADYYEAKKAIYAIYEHPGPVYVRLARAAFPVVFDESVTFEIGRAQLVRPGTDVTIFACGLMLFYSLRAAELLEREKISAQVVNVSTIKPLDPRVIDYAKATGCAVSAEEHSIIGGLGGALAEVLSEHAIPLVRVGILDKFGQSGKPEQLLAHYGLTAEKIAEAARRSRELGHLRS</sequence>
<dbReference type="Pfam" id="PF02779">
    <property type="entry name" value="Transket_pyr"/>
    <property type="match status" value="1"/>
</dbReference>
<evidence type="ECO:0000313" key="5">
    <source>
        <dbReference type="EMBL" id="BAL59363.1"/>
    </source>
</evidence>
<dbReference type="Gene3D" id="3.40.50.970">
    <property type="match status" value="1"/>
</dbReference>
<gene>
    <name evidence="5" type="ORF">HGMM_OP3C518</name>
</gene>
<reference evidence="5" key="2">
    <citation type="journal article" date="2012" name="PLoS ONE">
        <title>A Deeply Branching Thermophilic Bacterium with an Ancient Acetyl-CoA Pathway Dominates a Subsurface Ecosystem.</title>
        <authorList>
            <person name="Takami H."/>
            <person name="Noguchi H."/>
            <person name="Takaki Y."/>
            <person name="Uchiyama I."/>
            <person name="Toyoda A."/>
            <person name="Nishi S."/>
            <person name="Chee G.-J."/>
            <person name="Arai W."/>
            <person name="Nunoura T."/>
            <person name="Itoh T."/>
            <person name="Hattori M."/>
            <person name="Takai K."/>
        </authorList>
    </citation>
    <scope>NUCLEOTIDE SEQUENCE</scope>
</reference>
<evidence type="ECO:0000256" key="3">
    <source>
        <dbReference type="ARBA" id="ARBA00023052"/>
    </source>
</evidence>
<dbReference type="CDD" id="cd07033">
    <property type="entry name" value="TPP_PYR_DXS_TK_like"/>
    <property type="match status" value="1"/>
</dbReference>
<dbReference type="FunFam" id="3.40.50.970:FF:000129">
    <property type="entry name" value="Transketolase"/>
    <property type="match status" value="1"/>
</dbReference>
<dbReference type="InterPro" id="IPR029061">
    <property type="entry name" value="THDP-binding"/>
</dbReference>
<dbReference type="Pfam" id="PF02780">
    <property type="entry name" value="Transketolase_C"/>
    <property type="match status" value="1"/>
</dbReference>
<feature type="domain" description="Transketolase-like pyrimidine-binding" evidence="4">
    <location>
        <begin position="21"/>
        <end position="185"/>
    </location>
</feature>
<proteinExistence type="inferred from homology"/>
<comment type="cofactor">
    <cofactor evidence="1">
        <name>thiamine diphosphate</name>
        <dbReference type="ChEBI" id="CHEBI:58937"/>
    </cofactor>
</comment>
<organism evidence="5">
    <name type="scientific">Acetithermum autotrophicum</name>
    <dbReference type="NCBI Taxonomy" id="1446466"/>
    <lineage>
        <taxon>Bacteria</taxon>
        <taxon>Candidatus Bipolaricaulota</taxon>
        <taxon>Candidatus Acetithermum</taxon>
    </lineage>
</organism>
<dbReference type="EMBL" id="AP011802">
    <property type="protein sequence ID" value="BAL59363.1"/>
    <property type="molecule type" value="Genomic_DNA"/>
</dbReference>
<accession>H5ST77</accession>
<dbReference type="SUPFAM" id="SSF52922">
    <property type="entry name" value="TK C-terminal domain-like"/>
    <property type="match status" value="1"/>
</dbReference>
<protein>
    <submittedName>
        <fullName evidence="5">Transketolase</fullName>
    </submittedName>
</protein>
<evidence type="ECO:0000259" key="4">
    <source>
        <dbReference type="SMART" id="SM00861"/>
    </source>
</evidence>
<dbReference type="InterPro" id="IPR009014">
    <property type="entry name" value="Transketo_C/PFOR_II"/>
</dbReference>
<name>H5ST77_ACEAU</name>
<keyword evidence="3" id="KW-0786">Thiamine pyrophosphate</keyword>